<keyword evidence="1" id="KW-0106">Calcium</keyword>
<evidence type="ECO:0000259" key="2">
    <source>
        <dbReference type="PROSITE" id="PS50222"/>
    </source>
</evidence>
<dbReference type="GO" id="GO:0005829">
    <property type="term" value="C:cytosol"/>
    <property type="evidence" value="ECO:0007669"/>
    <property type="project" value="TreeGrafter"/>
</dbReference>
<feature type="domain" description="EF-hand" evidence="2">
    <location>
        <begin position="100"/>
        <end position="135"/>
    </location>
</feature>
<dbReference type="GO" id="GO:0045202">
    <property type="term" value="C:synapse"/>
    <property type="evidence" value="ECO:0007669"/>
    <property type="project" value="TreeGrafter"/>
</dbReference>
<dbReference type="InterPro" id="IPR011992">
    <property type="entry name" value="EF-hand-dom_pair"/>
</dbReference>
<dbReference type="PROSITE" id="PS00018">
    <property type="entry name" value="EF_HAND_1"/>
    <property type="match status" value="4"/>
</dbReference>
<dbReference type="PANTHER" id="PTHR19972">
    <property type="entry name" value="CALBINDIN"/>
    <property type="match status" value="1"/>
</dbReference>
<dbReference type="AlphaFoldDB" id="A0A2G8KTA2"/>
<dbReference type="STRING" id="307972.A0A2G8KTA2"/>
<dbReference type="EMBL" id="MRZV01000384">
    <property type="protein sequence ID" value="PIK51202.1"/>
    <property type="molecule type" value="Genomic_DNA"/>
</dbReference>
<gene>
    <name evidence="3" type="ORF">BSL78_11919</name>
</gene>
<feature type="domain" description="EF-hand" evidence="2">
    <location>
        <begin position="189"/>
        <end position="224"/>
    </location>
</feature>
<dbReference type="InterPro" id="IPR051001">
    <property type="entry name" value="Calbindin_Ca-bind"/>
</dbReference>
<dbReference type="InterPro" id="IPR018247">
    <property type="entry name" value="EF_Hand_1_Ca_BS"/>
</dbReference>
<organism evidence="3 4">
    <name type="scientific">Stichopus japonicus</name>
    <name type="common">Sea cucumber</name>
    <dbReference type="NCBI Taxonomy" id="307972"/>
    <lineage>
        <taxon>Eukaryota</taxon>
        <taxon>Metazoa</taxon>
        <taxon>Echinodermata</taxon>
        <taxon>Eleutherozoa</taxon>
        <taxon>Echinozoa</taxon>
        <taxon>Holothuroidea</taxon>
        <taxon>Aspidochirotacea</taxon>
        <taxon>Aspidochirotida</taxon>
        <taxon>Stichopodidae</taxon>
        <taxon>Apostichopus</taxon>
    </lineage>
</organism>
<evidence type="ECO:0000256" key="1">
    <source>
        <dbReference type="ARBA" id="ARBA00022837"/>
    </source>
</evidence>
<dbReference type="PANTHER" id="PTHR19972:SF10">
    <property type="entry name" value="CALBINDIN-32"/>
    <property type="match status" value="1"/>
</dbReference>
<reference evidence="3 4" key="1">
    <citation type="journal article" date="2017" name="PLoS Biol.">
        <title>The sea cucumber genome provides insights into morphological evolution and visceral regeneration.</title>
        <authorList>
            <person name="Zhang X."/>
            <person name="Sun L."/>
            <person name="Yuan J."/>
            <person name="Sun Y."/>
            <person name="Gao Y."/>
            <person name="Zhang L."/>
            <person name="Li S."/>
            <person name="Dai H."/>
            <person name="Hamel J.F."/>
            <person name="Liu C."/>
            <person name="Yu Y."/>
            <person name="Liu S."/>
            <person name="Lin W."/>
            <person name="Guo K."/>
            <person name="Jin S."/>
            <person name="Xu P."/>
            <person name="Storey K.B."/>
            <person name="Huan P."/>
            <person name="Zhang T."/>
            <person name="Zhou Y."/>
            <person name="Zhang J."/>
            <person name="Lin C."/>
            <person name="Li X."/>
            <person name="Xing L."/>
            <person name="Huo D."/>
            <person name="Sun M."/>
            <person name="Wang L."/>
            <person name="Mercier A."/>
            <person name="Li F."/>
            <person name="Yang H."/>
            <person name="Xiang J."/>
        </authorList>
    </citation>
    <scope>NUCLEOTIDE SEQUENCE [LARGE SCALE GENOMIC DNA]</scope>
    <source>
        <strain evidence="3">Shaxun</strain>
        <tissue evidence="3">Muscle</tissue>
    </source>
</reference>
<sequence length="263" mass="30083">MDTSCACKVDIPASEFYEIFKKYDADGNGYIESRELIRLFRDLAVSMKSGPSRDEMQKMKDEIMAEADINSDGKLQLGELANILVPKENILLKYQHLGYHKSVDVMKIWNHYDHDKSGYIDQTELMGLLGDLLQQSPGSASMQELEDFKTLMLDMFDVDKDGRISMSELENIFPVEDNFLKKFKFQDTVTREQFDAIVAHYDDDRSGYLDKVECDAFLHDLWKLGDSSSKPKEGLAEEIRSILCIEKDEKIPVGQLAALLLKK</sequence>
<dbReference type="SMART" id="SM00054">
    <property type="entry name" value="EFh"/>
    <property type="match status" value="5"/>
</dbReference>
<name>A0A2G8KTA2_STIJA</name>
<accession>A0A2G8KTA2</accession>
<protein>
    <submittedName>
        <fullName evidence="3">Putative calretinin</fullName>
    </submittedName>
</protein>
<dbReference type="Gene3D" id="1.10.238.10">
    <property type="entry name" value="EF-hand"/>
    <property type="match status" value="3"/>
</dbReference>
<dbReference type="OrthoDB" id="428774at2759"/>
<comment type="caution">
    <text evidence="3">The sequence shown here is derived from an EMBL/GenBank/DDBJ whole genome shotgun (WGS) entry which is preliminary data.</text>
</comment>
<dbReference type="SUPFAM" id="SSF47473">
    <property type="entry name" value="EF-hand"/>
    <property type="match status" value="1"/>
</dbReference>
<dbReference type="PROSITE" id="PS50222">
    <property type="entry name" value="EF_HAND_2"/>
    <property type="match status" value="5"/>
</dbReference>
<feature type="domain" description="EF-hand" evidence="2">
    <location>
        <begin position="143"/>
        <end position="179"/>
    </location>
</feature>
<feature type="domain" description="EF-hand" evidence="2">
    <location>
        <begin position="11"/>
        <end position="46"/>
    </location>
</feature>
<dbReference type="GO" id="GO:0005634">
    <property type="term" value="C:nucleus"/>
    <property type="evidence" value="ECO:0007669"/>
    <property type="project" value="TreeGrafter"/>
</dbReference>
<evidence type="ECO:0000313" key="4">
    <source>
        <dbReference type="Proteomes" id="UP000230750"/>
    </source>
</evidence>
<dbReference type="Pfam" id="PF13499">
    <property type="entry name" value="EF-hand_7"/>
    <property type="match status" value="2"/>
</dbReference>
<evidence type="ECO:0000313" key="3">
    <source>
        <dbReference type="EMBL" id="PIK51202.1"/>
    </source>
</evidence>
<proteinExistence type="predicted"/>
<dbReference type="GO" id="GO:0005509">
    <property type="term" value="F:calcium ion binding"/>
    <property type="evidence" value="ECO:0007669"/>
    <property type="project" value="InterPro"/>
</dbReference>
<dbReference type="GO" id="GO:0051480">
    <property type="term" value="P:regulation of cytosolic calcium ion concentration"/>
    <property type="evidence" value="ECO:0007669"/>
    <property type="project" value="TreeGrafter"/>
</dbReference>
<dbReference type="InterPro" id="IPR002048">
    <property type="entry name" value="EF_hand_dom"/>
</dbReference>
<dbReference type="Proteomes" id="UP000230750">
    <property type="component" value="Unassembled WGS sequence"/>
</dbReference>
<keyword evidence="4" id="KW-1185">Reference proteome</keyword>
<dbReference type="GO" id="GO:0043005">
    <property type="term" value="C:neuron projection"/>
    <property type="evidence" value="ECO:0007669"/>
    <property type="project" value="TreeGrafter"/>
</dbReference>
<feature type="domain" description="EF-hand" evidence="2">
    <location>
        <begin position="55"/>
        <end position="90"/>
    </location>
</feature>